<organism evidence="5 6">
    <name type="scientific">Candidatus Malacoplasma girerdii</name>
    <dbReference type="NCBI Taxonomy" id="1318617"/>
    <lineage>
        <taxon>Bacteria</taxon>
        <taxon>Bacillati</taxon>
        <taxon>Mycoplasmatota</taxon>
        <taxon>Mycoplasmoidales</taxon>
        <taxon>Mycoplasmoidaceae</taxon>
        <taxon>Malacoplasma</taxon>
    </lineage>
</organism>
<accession>A0A097SSW4</accession>
<dbReference type="Gene3D" id="3.30.70.60">
    <property type="match status" value="1"/>
</dbReference>
<dbReference type="AlphaFoldDB" id="A0A097SSW4"/>
<dbReference type="HAMAP" id="MF_00360">
    <property type="entry name" value="Ribosomal_bS6"/>
    <property type="match status" value="1"/>
</dbReference>
<keyword evidence="4 5" id="KW-0689">Ribosomal protein</keyword>
<dbReference type="GO" id="GO:0005840">
    <property type="term" value="C:ribosome"/>
    <property type="evidence" value="ECO:0007669"/>
    <property type="project" value="UniProtKB-KW"/>
</dbReference>
<dbReference type="GO" id="GO:0003735">
    <property type="term" value="F:structural constituent of ribosome"/>
    <property type="evidence" value="ECO:0007669"/>
    <property type="project" value="InterPro"/>
</dbReference>
<evidence type="ECO:0000256" key="3">
    <source>
        <dbReference type="ARBA" id="ARBA00035294"/>
    </source>
</evidence>
<evidence type="ECO:0000256" key="4">
    <source>
        <dbReference type="HAMAP-Rule" id="MF_00360"/>
    </source>
</evidence>
<dbReference type="CDD" id="cd00473">
    <property type="entry name" value="bS6"/>
    <property type="match status" value="1"/>
</dbReference>
<dbReference type="InterPro" id="IPR000529">
    <property type="entry name" value="Ribosomal_bS6"/>
</dbReference>
<sequence length="151" mass="16876">MPNYEILMITSGNLSKEENANLVSKMIPLVNHNSDFKMKEWGLKTLAYQINHCDKGWYTQLNFSSNIPSKVAEFNRLAKLDANIIRCLIINLDKDYGAKAINNAKKVKHANKTAKIYKRKMEAIAAEKAKAAEVAEAINTATAMASNNESK</sequence>
<gene>
    <name evidence="4 5" type="primary">rpsF</name>
    <name evidence="5" type="ORF">MGM1_3030</name>
</gene>
<dbReference type="eggNOG" id="COG0360">
    <property type="taxonomic scope" value="Bacteria"/>
</dbReference>
<dbReference type="Pfam" id="PF01250">
    <property type="entry name" value="Ribosomal_S6"/>
    <property type="match status" value="1"/>
</dbReference>
<dbReference type="InterPro" id="IPR035980">
    <property type="entry name" value="Ribosomal_bS6_sf"/>
</dbReference>
<name>A0A097SSW4_9BACT</name>
<comment type="function">
    <text evidence="2 4">Binds together with bS18 to 16S ribosomal RNA.</text>
</comment>
<dbReference type="Proteomes" id="UP000030066">
    <property type="component" value="Chromosome"/>
</dbReference>
<dbReference type="EMBL" id="CP007711">
    <property type="protein sequence ID" value="AIV03676.1"/>
    <property type="molecule type" value="Genomic_DNA"/>
</dbReference>
<evidence type="ECO:0000313" key="5">
    <source>
        <dbReference type="EMBL" id="AIV03676.1"/>
    </source>
</evidence>
<dbReference type="SUPFAM" id="SSF54995">
    <property type="entry name" value="Ribosomal protein S6"/>
    <property type="match status" value="1"/>
</dbReference>
<keyword evidence="4" id="KW-0699">rRNA-binding</keyword>
<dbReference type="GO" id="GO:0006412">
    <property type="term" value="P:translation"/>
    <property type="evidence" value="ECO:0007669"/>
    <property type="project" value="UniProtKB-UniRule"/>
</dbReference>
<dbReference type="HOGENOM" id="CLU_139827_0_0_14"/>
<keyword evidence="4" id="KW-0687">Ribonucleoprotein</keyword>
<dbReference type="STRING" id="1318617.MGM1_3030"/>
<dbReference type="GO" id="GO:1990904">
    <property type="term" value="C:ribonucleoprotein complex"/>
    <property type="evidence" value="ECO:0007669"/>
    <property type="project" value="UniProtKB-KW"/>
</dbReference>
<dbReference type="InterPro" id="IPR020814">
    <property type="entry name" value="Ribosomal_S6_plastid/chlpt"/>
</dbReference>
<keyword evidence="4" id="KW-0694">RNA-binding</keyword>
<dbReference type="KEGG" id="mgj:MGM1_3030"/>
<dbReference type="InterPro" id="IPR014717">
    <property type="entry name" value="Transl_elong_EF1B/ribsomal_bS6"/>
</dbReference>
<comment type="similarity">
    <text evidence="1 4">Belongs to the bacterial ribosomal protein bS6 family.</text>
</comment>
<proteinExistence type="inferred from homology"/>
<reference evidence="5 6" key="1">
    <citation type="journal article" date="2014" name="PLoS ONE">
        <title>An emerging Mycoplasma associated with trichomoniasis, vaginal infection and disease.</title>
        <authorList>
            <consortium name="Vaginal Microbiome Consortium"/>
            <person name="Fettweis J.M."/>
            <person name="Serrano M.G."/>
            <person name="Huang B."/>
            <person name="Brooks J.P."/>
            <person name="Glascock A.L."/>
            <person name="Sheth N.U."/>
            <person name="Strauss J.F.III."/>
            <person name="Jefferson K.K."/>
            <person name="Buck G.A."/>
        </authorList>
    </citation>
    <scope>NUCLEOTIDE SEQUENCE [LARGE SCALE GENOMIC DNA]</scope>
    <source>
        <strain evidence="5 6">VCU_M1</strain>
    </source>
</reference>
<dbReference type="NCBIfam" id="TIGR00166">
    <property type="entry name" value="S6"/>
    <property type="match status" value="1"/>
</dbReference>
<evidence type="ECO:0000256" key="2">
    <source>
        <dbReference type="ARBA" id="ARBA00035104"/>
    </source>
</evidence>
<evidence type="ECO:0000256" key="1">
    <source>
        <dbReference type="ARBA" id="ARBA00009512"/>
    </source>
</evidence>
<protein>
    <recommendedName>
        <fullName evidence="3 4">Small ribosomal subunit protein bS6</fullName>
    </recommendedName>
</protein>
<evidence type="ECO:0000313" key="6">
    <source>
        <dbReference type="Proteomes" id="UP000030066"/>
    </source>
</evidence>
<dbReference type="GO" id="GO:0019843">
    <property type="term" value="F:rRNA binding"/>
    <property type="evidence" value="ECO:0007669"/>
    <property type="project" value="UniProtKB-UniRule"/>
</dbReference>
<keyword evidence="6" id="KW-1185">Reference proteome</keyword>